<comment type="caution">
    <text evidence="1">The sequence shown here is derived from an EMBL/GenBank/DDBJ whole genome shotgun (WGS) entry which is preliminary data.</text>
</comment>
<proteinExistence type="predicted"/>
<evidence type="ECO:0000313" key="2">
    <source>
        <dbReference type="Proteomes" id="UP001254488"/>
    </source>
</evidence>
<reference evidence="1 2" key="1">
    <citation type="submission" date="2023-09" db="EMBL/GenBank/DDBJ databases">
        <authorList>
            <person name="Rey-Velasco X."/>
        </authorList>
    </citation>
    <scope>NUCLEOTIDE SEQUENCE [LARGE SCALE GENOMIC DNA]</scope>
    <source>
        <strain evidence="1 2">W242</strain>
    </source>
</reference>
<gene>
    <name evidence="1" type="ORF">RM538_10010</name>
</gene>
<sequence>MKVFLVSLGLLLLLLFLFSLIGKNSKYSDFGINFKRVFCPKCNTKQPIVRKPANQRQALFGGYTCKKCDTEMDKFGTEIKE</sequence>
<organism evidence="1 2">
    <name type="scientific">Patiriisocius hiemis</name>
    <dbReference type="NCBI Taxonomy" id="3075604"/>
    <lineage>
        <taxon>Bacteria</taxon>
        <taxon>Pseudomonadati</taxon>
        <taxon>Bacteroidota</taxon>
        <taxon>Flavobacteriia</taxon>
        <taxon>Flavobacteriales</taxon>
        <taxon>Flavobacteriaceae</taxon>
        <taxon>Patiriisocius</taxon>
    </lineage>
</organism>
<dbReference type="EMBL" id="JAVRHZ010000006">
    <property type="protein sequence ID" value="MDT0556339.1"/>
    <property type="molecule type" value="Genomic_DNA"/>
</dbReference>
<evidence type="ECO:0000313" key="1">
    <source>
        <dbReference type="EMBL" id="MDT0556339.1"/>
    </source>
</evidence>
<keyword evidence="2" id="KW-1185">Reference proteome</keyword>
<dbReference type="Proteomes" id="UP001254488">
    <property type="component" value="Unassembled WGS sequence"/>
</dbReference>
<accession>A0ABU2YDS4</accession>
<protein>
    <submittedName>
        <fullName evidence="1">Uncharacterized protein</fullName>
    </submittedName>
</protein>
<name>A0ABU2YDS4_9FLAO</name>
<dbReference type="RefSeq" id="WP_311333291.1">
    <property type="nucleotide sequence ID" value="NZ_JAVRHZ010000006.1"/>
</dbReference>